<organism evidence="2 3">
    <name type="scientific">Piscinibacter sakaiensis</name>
    <name type="common">Ideonella sakaiensis</name>
    <dbReference type="NCBI Taxonomy" id="1547922"/>
    <lineage>
        <taxon>Bacteria</taxon>
        <taxon>Pseudomonadati</taxon>
        <taxon>Pseudomonadota</taxon>
        <taxon>Betaproteobacteria</taxon>
        <taxon>Burkholderiales</taxon>
        <taxon>Sphaerotilaceae</taxon>
        <taxon>Piscinibacter</taxon>
    </lineage>
</organism>
<dbReference type="InterPro" id="IPR002716">
    <property type="entry name" value="PIN_dom"/>
</dbReference>
<dbReference type="Pfam" id="PF13470">
    <property type="entry name" value="PIN_3"/>
    <property type="match status" value="1"/>
</dbReference>
<feature type="domain" description="PIN" evidence="1">
    <location>
        <begin position="4"/>
        <end position="115"/>
    </location>
</feature>
<dbReference type="RefSeq" id="WP_054022207.1">
    <property type="nucleotide sequence ID" value="NZ_BBYR01000073.1"/>
</dbReference>
<dbReference type="SUPFAM" id="SSF88723">
    <property type="entry name" value="PIN domain-like"/>
    <property type="match status" value="1"/>
</dbReference>
<gene>
    <name evidence="2" type="ORF">ISF6_4796</name>
</gene>
<reference evidence="2 3" key="2">
    <citation type="journal article" date="2016" name="Science">
        <title>A bacterium that degrades and assimilates poly(ethylene terephthalate).</title>
        <authorList>
            <person name="Yoshida S."/>
            <person name="Hiraga K."/>
            <person name="Takehana T."/>
            <person name="Taniguchi I."/>
            <person name="Yamaji H."/>
            <person name="Maeda Y."/>
            <person name="Toyohara K."/>
            <person name="Miyamoto K."/>
            <person name="Kimura Y."/>
            <person name="Oda K."/>
        </authorList>
    </citation>
    <scope>NUCLEOTIDE SEQUENCE [LARGE SCALE GENOMIC DNA]</scope>
    <source>
        <strain evidence="3">NBRC 110686 / TISTR 2288 / 201-F6</strain>
    </source>
</reference>
<keyword evidence="3" id="KW-1185">Reference proteome</keyword>
<dbReference type="InterPro" id="IPR029060">
    <property type="entry name" value="PIN-like_dom_sf"/>
</dbReference>
<name>A0A0K8P6Q3_PISS1</name>
<evidence type="ECO:0000313" key="3">
    <source>
        <dbReference type="Proteomes" id="UP000037660"/>
    </source>
</evidence>
<dbReference type="PANTHER" id="PTHR34610:SF3">
    <property type="entry name" value="SSL7007 PROTEIN"/>
    <property type="match status" value="1"/>
</dbReference>
<dbReference type="OrthoDB" id="271187at2"/>
<dbReference type="STRING" id="1547922.ISF6_4796"/>
<protein>
    <recommendedName>
        <fullName evidence="1">PIN domain-containing protein</fullName>
    </recommendedName>
</protein>
<dbReference type="PANTHER" id="PTHR34610">
    <property type="entry name" value="SSL7007 PROTEIN"/>
    <property type="match status" value="1"/>
</dbReference>
<evidence type="ECO:0000313" key="2">
    <source>
        <dbReference type="EMBL" id="GAP38338.1"/>
    </source>
</evidence>
<sequence>MTTLVLDTNVLVAALLRGGGSARAVVRACLRGHYLPVIGPALLAEYEDVTGRTERFDGSVLSHSEREAVLDALLSHCRWVEVFYAWRPNLPDEADNHLIELAVAAQAEAIVTRNLRDVSRGELKFPMLRVLTPEQCLEVFPCPR</sequence>
<dbReference type="InterPro" id="IPR002850">
    <property type="entry name" value="PIN_toxin-like"/>
</dbReference>
<comment type="caution">
    <text evidence="2">The sequence shown here is derived from an EMBL/GenBank/DDBJ whole genome shotgun (WGS) entry which is preliminary data.</text>
</comment>
<dbReference type="EMBL" id="BBYR01000073">
    <property type="protein sequence ID" value="GAP38338.1"/>
    <property type="molecule type" value="Genomic_DNA"/>
</dbReference>
<reference evidence="3" key="1">
    <citation type="submission" date="2015-07" db="EMBL/GenBank/DDBJ databases">
        <title>Discovery of a poly(ethylene terephthalate assimilation.</title>
        <authorList>
            <person name="Yoshida S."/>
            <person name="Hiraga K."/>
            <person name="Takehana T."/>
            <person name="Taniguchi I."/>
            <person name="Yamaji H."/>
            <person name="Maeda Y."/>
            <person name="Toyohara K."/>
            <person name="Miyamoto K."/>
            <person name="Kimura Y."/>
            <person name="Oda K."/>
        </authorList>
    </citation>
    <scope>NUCLEOTIDE SEQUENCE [LARGE SCALE GENOMIC DNA]</scope>
    <source>
        <strain evidence="3">NBRC 110686 / TISTR 2288 / 201-F6</strain>
    </source>
</reference>
<evidence type="ECO:0000259" key="1">
    <source>
        <dbReference type="Pfam" id="PF13470"/>
    </source>
</evidence>
<accession>A0A0K8P6Q3</accession>
<proteinExistence type="predicted"/>
<dbReference type="Proteomes" id="UP000037660">
    <property type="component" value="Unassembled WGS sequence"/>
</dbReference>
<dbReference type="AlphaFoldDB" id="A0A0K8P6Q3"/>
<dbReference type="NCBIfam" id="TIGR00305">
    <property type="entry name" value="putative toxin-antitoxin system toxin component, PIN family"/>
    <property type="match status" value="1"/>
</dbReference>